<dbReference type="STRING" id="522772.Dacet_1079"/>
<evidence type="ECO:0000313" key="2">
    <source>
        <dbReference type="Proteomes" id="UP000002012"/>
    </source>
</evidence>
<dbReference type="EMBL" id="CP001968">
    <property type="protein sequence ID" value="ADD67853.1"/>
    <property type="molecule type" value="Genomic_DNA"/>
</dbReference>
<protein>
    <submittedName>
        <fullName evidence="1">Uncharacterized protein</fullName>
    </submittedName>
</protein>
<dbReference type="InParanoid" id="D4H6Y7"/>
<dbReference type="Proteomes" id="UP000002012">
    <property type="component" value="Chromosome"/>
</dbReference>
<keyword evidence="2" id="KW-1185">Reference proteome</keyword>
<dbReference type="PaxDb" id="522772-Dacet_1079"/>
<dbReference type="HOGENOM" id="CLU_313932_0_0_0"/>
<dbReference type="KEGG" id="dap:Dacet_1079"/>
<gene>
    <name evidence="1" type="ordered locus">Dacet_1079</name>
</gene>
<organism evidence="1 2">
    <name type="scientific">Denitrovibrio acetiphilus (strain DSM 12809 / NBRC 114555 / N2460)</name>
    <dbReference type="NCBI Taxonomy" id="522772"/>
    <lineage>
        <taxon>Bacteria</taxon>
        <taxon>Pseudomonadati</taxon>
        <taxon>Deferribacterota</taxon>
        <taxon>Deferribacteres</taxon>
        <taxon>Deferribacterales</taxon>
        <taxon>Geovibrionaceae</taxon>
        <taxon>Denitrovibrio</taxon>
    </lineage>
</organism>
<accession>D4H6Y7</accession>
<proteinExistence type="predicted"/>
<evidence type="ECO:0000313" key="1">
    <source>
        <dbReference type="EMBL" id="ADD67853.1"/>
    </source>
</evidence>
<reference evidence="1 2" key="1">
    <citation type="journal article" date="2010" name="Stand. Genomic Sci.">
        <title>Complete genome sequence of Denitrovibrio acetiphilus type strain (N2460).</title>
        <authorList>
            <person name="Kiss H."/>
            <person name="Lang E."/>
            <person name="Lapidus A."/>
            <person name="Copeland A."/>
            <person name="Nolan M."/>
            <person name="Glavina Del Rio T."/>
            <person name="Chen F."/>
            <person name="Lucas S."/>
            <person name="Tice H."/>
            <person name="Cheng J.F."/>
            <person name="Han C."/>
            <person name="Goodwin L."/>
            <person name="Pitluck S."/>
            <person name="Liolios K."/>
            <person name="Pati A."/>
            <person name="Ivanova N."/>
            <person name="Mavromatis K."/>
            <person name="Chen A."/>
            <person name="Palaniappan K."/>
            <person name="Land M."/>
            <person name="Hauser L."/>
            <person name="Chang Y.J."/>
            <person name="Jeffries C.D."/>
            <person name="Detter J.C."/>
            <person name="Brettin T."/>
            <person name="Spring S."/>
            <person name="Rohde M."/>
            <person name="Goker M."/>
            <person name="Woyke T."/>
            <person name="Bristow J."/>
            <person name="Eisen J.A."/>
            <person name="Markowitz V."/>
            <person name="Hugenholtz P."/>
            <person name="Kyrpides N.C."/>
            <person name="Klenk H.P."/>
        </authorList>
    </citation>
    <scope>NUCLEOTIDE SEQUENCE [LARGE SCALE GENOMIC DNA]</scope>
    <source>
        <strain evidence="2">DSM 12809 / NBRC 114555 / N2460</strain>
    </source>
</reference>
<sequence length="932" mass="107732">MGNTETANVLLKYAKNNTVKFKENYQWAWRMVEAILICEPTMVEELISFGLDGKINDNGKEDRLERVIQGICIKSQPVIKPSAMSFFMKLPSKVQYRLIPVFFKDKRREVLTPIMQFIYEKQANIDSKIYLNQLVKFNNSDEINEFLASIPMPSTHGKMLLHNSILFGILESIIWKEQNTIRSQCISVFEQNCTDEKILLNALRVLVFLQDDRCLTIAKQIPFKKDSFLSTFAGFIPLFFKHKVDFEEYRMRVLDVELDNEIRLQAFFVLSAAGIDIGQTLDELEKIDEGSANIWDFSALMFSIQNPSKRVIPIFEKSFEDSPENNPFLILINRFGELDGDDVTDFLLRMLRSRLSEANILACLSLQNRRDKRALPALLSLIRESNDVQIVQTALVAAIASGPDNINEFMDIWERFPESYLWRCVLIGRLRASSDADWLCEIAIDKNQHWQLRRTAVMAASRLPFELALEKIYLTIMGEESSFKIDNHPSLIMHNIIAPLVLKEGGALLRFYLRGEDAFVDFWGDLFKEMSQGASYPAPEGSEKSTATWLFHKLTEEGFPKNQSAQDSILNDLHIPIVQASILRGFRLCNRIDLIEKYIMEANSEWLLLRSICEWAKHNYTDADIDRLKKLVAKTSFQSSVCVKNVLSNISRPIVSKTSQSDIYKTFQTCNLEPRVTLHFQDIIDAIDSGRFKYDENYSIENMSKDKFIYLVNELNPSNDYKISHDINEPAIGFGESGPLIKEMKPISISANNENKVRKYLRTLIATFNKYEVDIPWHKSLLSGGAGHHDHIAYEYGLGFLRLLGKQGNMDMFYSELEKYHYDILPRMDKYLSDPLVKCLIDDRIVPYLRRYVNAGTDKMLLSVCSLASYLDSPAVDQVLSDLFYRWYNKFDRASKDTQHNNNRELWQSFNILKKHPRFKVICDYDVILQFN</sequence>
<dbReference type="AlphaFoldDB" id="D4H6Y7"/>
<name>D4H6Y7_DENA2</name>